<protein>
    <submittedName>
        <fullName evidence="1">Uncharacterized protein</fullName>
    </submittedName>
</protein>
<name>A0A2U2X9U8_9FLAO</name>
<sequence length="205" mass="24185">MAKENLLEKNNLIAILDTIWQTEQTPLRLRDSLMDIYGVESKEAMKQQAIYKKNHIINEKKITSYLNENGWPTSNIAGTQGNLTICNVLQHADLETREYYIPLMKQAVLDNKLEPRFLVRAQDRIATDRGELQIYGGQMKYYPETKTFNVWPIYDPINIDKRRAKIGLGPIAEFLKNRFNFEWNLEEQIKRTEEFERNKRNETKS</sequence>
<keyword evidence="2" id="KW-1185">Reference proteome</keyword>
<proteinExistence type="predicted"/>
<dbReference type="Proteomes" id="UP000245375">
    <property type="component" value="Unassembled WGS sequence"/>
</dbReference>
<reference evidence="1 2" key="1">
    <citation type="submission" date="2018-05" db="EMBL/GenBank/DDBJ databases">
        <title>Algibacter marinivivus sp. nov., isolated from sample around a algae.</title>
        <authorList>
            <person name="Zhong X."/>
        </authorList>
    </citation>
    <scope>NUCLEOTIDE SEQUENCE [LARGE SCALE GENOMIC DNA]</scope>
    <source>
        <strain evidence="1 2">ZY111</strain>
    </source>
</reference>
<dbReference type="Pfam" id="PF20329">
    <property type="entry name" value="DUF6624"/>
    <property type="match status" value="1"/>
</dbReference>
<organism evidence="1 2">
    <name type="scientific">Algibacter marinivivus</name>
    <dbReference type="NCBI Taxonomy" id="2100723"/>
    <lineage>
        <taxon>Bacteria</taxon>
        <taxon>Pseudomonadati</taxon>
        <taxon>Bacteroidota</taxon>
        <taxon>Flavobacteriia</taxon>
        <taxon>Flavobacteriales</taxon>
        <taxon>Flavobacteriaceae</taxon>
        <taxon>Algibacter</taxon>
    </lineage>
</organism>
<dbReference type="EMBL" id="QFRI01000001">
    <property type="protein sequence ID" value="PWH84548.1"/>
    <property type="molecule type" value="Genomic_DNA"/>
</dbReference>
<accession>A0A2U2X9U8</accession>
<dbReference type="AlphaFoldDB" id="A0A2U2X9U8"/>
<comment type="caution">
    <text evidence="1">The sequence shown here is derived from an EMBL/GenBank/DDBJ whole genome shotgun (WGS) entry which is preliminary data.</text>
</comment>
<gene>
    <name evidence="1" type="ORF">DIS18_01895</name>
</gene>
<evidence type="ECO:0000313" key="1">
    <source>
        <dbReference type="EMBL" id="PWH84548.1"/>
    </source>
</evidence>
<evidence type="ECO:0000313" key="2">
    <source>
        <dbReference type="Proteomes" id="UP000245375"/>
    </source>
</evidence>
<dbReference type="OrthoDB" id="1164858at2"/>
<dbReference type="InterPro" id="IPR046732">
    <property type="entry name" value="DUF6624"/>
</dbReference>
<reference evidence="2" key="3">
    <citation type="submission" date="2018-05" db="EMBL/GenBank/DDBJ databases">
        <authorList>
            <person name="Lu D."/>
        </authorList>
    </citation>
    <scope>NUCLEOTIDE SEQUENCE [LARGE SCALE GENOMIC DNA]</scope>
    <source>
        <strain evidence="2">ZY111</strain>
    </source>
</reference>
<reference evidence="2" key="2">
    <citation type="submission" date="2018-05" db="EMBL/GenBank/DDBJ databases">
        <title>Algibacter marinivivus sp. nov., isolated from sample around a algae.</title>
        <authorList>
            <person name="Lu D."/>
        </authorList>
    </citation>
    <scope>NUCLEOTIDE SEQUENCE [LARGE SCALE GENOMIC DNA]</scope>
    <source>
        <strain evidence="2">ZY111</strain>
    </source>
</reference>